<dbReference type="InterPro" id="IPR048445">
    <property type="entry name" value="DncV-like_NTFase"/>
</dbReference>
<evidence type="ECO:0000256" key="6">
    <source>
        <dbReference type="ARBA" id="ARBA00022842"/>
    </source>
</evidence>
<dbReference type="AlphaFoldDB" id="A0A6S6U7F1"/>
<evidence type="ECO:0000256" key="8">
    <source>
        <dbReference type="ARBA" id="ARBA00023118"/>
    </source>
</evidence>
<dbReference type="EMBL" id="CACVAT010000492">
    <property type="protein sequence ID" value="CAA6829036.1"/>
    <property type="molecule type" value="Genomic_DNA"/>
</dbReference>
<comment type="catalytic activity">
    <reaction evidence="10">
        <text>GTP + ATP = 3',3'-cGAMP + 2 diphosphate</text>
        <dbReference type="Rhea" id="RHEA:35647"/>
        <dbReference type="ChEBI" id="CHEBI:30616"/>
        <dbReference type="ChEBI" id="CHEBI:33019"/>
        <dbReference type="ChEBI" id="CHEBI:37565"/>
        <dbReference type="ChEBI" id="CHEBI:71501"/>
    </reaction>
    <physiologicalReaction direction="left-to-right" evidence="10">
        <dbReference type="Rhea" id="RHEA:35648"/>
    </physiologicalReaction>
</comment>
<evidence type="ECO:0000313" key="13">
    <source>
        <dbReference type="EMBL" id="CAA6829036.1"/>
    </source>
</evidence>
<keyword evidence="6" id="KW-0460">Magnesium</keyword>
<dbReference type="GO" id="GO:0046872">
    <property type="term" value="F:metal ion binding"/>
    <property type="evidence" value="ECO:0007669"/>
    <property type="project" value="UniProtKB-KW"/>
</dbReference>
<keyword evidence="1" id="KW-0808">Transferase</keyword>
<dbReference type="GO" id="GO:0005524">
    <property type="term" value="F:ATP binding"/>
    <property type="evidence" value="ECO:0007669"/>
    <property type="project" value="UniProtKB-KW"/>
</dbReference>
<protein>
    <recommendedName>
        <fullName evidence="9">Cyclic GMP-AMP synthase</fullName>
    </recommendedName>
</protein>
<evidence type="ECO:0000256" key="5">
    <source>
        <dbReference type="ARBA" id="ARBA00022840"/>
    </source>
</evidence>
<feature type="region of interest" description="Disordered" evidence="11">
    <location>
        <begin position="22"/>
        <end position="44"/>
    </location>
</feature>
<evidence type="ECO:0000256" key="2">
    <source>
        <dbReference type="ARBA" id="ARBA00022695"/>
    </source>
</evidence>
<dbReference type="GO" id="GO:0016779">
    <property type="term" value="F:nucleotidyltransferase activity"/>
    <property type="evidence" value="ECO:0007669"/>
    <property type="project" value="UniProtKB-KW"/>
</dbReference>
<evidence type="ECO:0000256" key="7">
    <source>
        <dbReference type="ARBA" id="ARBA00023080"/>
    </source>
</evidence>
<dbReference type="Pfam" id="PF21654">
    <property type="entry name" value="DncV-like_NTFase"/>
    <property type="match status" value="1"/>
</dbReference>
<reference evidence="13" key="1">
    <citation type="submission" date="2020-01" db="EMBL/GenBank/DDBJ databases">
        <authorList>
            <person name="Meier V. D."/>
            <person name="Meier V D."/>
        </authorList>
    </citation>
    <scope>NUCLEOTIDE SEQUENCE</scope>
    <source>
        <strain evidence="13">HLG_WM_MAG_09</strain>
    </source>
</reference>
<keyword evidence="8" id="KW-0051">Antiviral defense</keyword>
<name>A0A6S6U7F1_9GAMM</name>
<evidence type="ECO:0000256" key="1">
    <source>
        <dbReference type="ARBA" id="ARBA00022679"/>
    </source>
</evidence>
<evidence type="ECO:0000259" key="12">
    <source>
        <dbReference type="Pfam" id="PF21654"/>
    </source>
</evidence>
<organism evidence="13">
    <name type="scientific">uncultured Thiotrichaceae bacterium</name>
    <dbReference type="NCBI Taxonomy" id="298394"/>
    <lineage>
        <taxon>Bacteria</taxon>
        <taxon>Pseudomonadati</taxon>
        <taxon>Pseudomonadota</taxon>
        <taxon>Gammaproteobacteria</taxon>
        <taxon>Thiotrichales</taxon>
        <taxon>Thiotrichaceae</taxon>
        <taxon>environmental samples</taxon>
    </lineage>
</organism>
<keyword evidence="4" id="KW-0547">Nucleotide-binding</keyword>
<evidence type="ECO:0000256" key="3">
    <source>
        <dbReference type="ARBA" id="ARBA00022723"/>
    </source>
</evidence>
<feature type="compositionally biased region" description="Basic residues" evidence="11">
    <location>
        <begin position="29"/>
        <end position="39"/>
    </location>
</feature>
<dbReference type="GO" id="GO:0009117">
    <property type="term" value="P:nucleotide metabolic process"/>
    <property type="evidence" value="ECO:0007669"/>
    <property type="project" value="UniProtKB-KW"/>
</dbReference>
<keyword evidence="7" id="KW-0546">Nucleotide metabolism</keyword>
<dbReference type="GO" id="GO:0051607">
    <property type="term" value="P:defense response to virus"/>
    <property type="evidence" value="ECO:0007669"/>
    <property type="project" value="UniProtKB-KW"/>
</dbReference>
<keyword evidence="3" id="KW-0479">Metal-binding</keyword>
<feature type="domain" description="Cyclic GMP-AMP synthase DncV-like nucleotidyltransferase" evidence="12">
    <location>
        <begin position="53"/>
        <end position="136"/>
    </location>
</feature>
<evidence type="ECO:0000256" key="4">
    <source>
        <dbReference type="ARBA" id="ARBA00022741"/>
    </source>
</evidence>
<keyword evidence="2" id="KW-0548">Nucleotidyltransferase</keyword>
<sequence length="334" mass="38401">MYNLNKEIIEFHNTGVSLGFTQRDEMRGRRNANRNRLNKGLKDNDDPAILRHVAQGSYAMHTMVQDENNDYDIDDGAVFDKEDLKGAQGAYLSSLAARQMVRDAVDDNSFKTDPEIKTNCVRVHYDAGYHVDIPVYRELEDGSLELASSIWKGSSPTEVTKWYNDSVIEQSPDSVNGRQMRRNTKLLKFFSKSRPSWKKKNPSGLAISVLLNERYSDDSERDDKSLYNTMVAIRDRLNLSLQIWHPVRTIEELTSGYADPKTTFFRDKLDKAINDLDILFEPECTRLDALKAWNKVFNHQFFKDLIEKEEAKLKAKLAAIPTVLATKPWLDDEI</sequence>
<evidence type="ECO:0000256" key="9">
    <source>
        <dbReference type="ARBA" id="ARBA00044145"/>
    </source>
</evidence>
<keyword evidence="5" id="KW-0067">ATP-binding</keyword>
<gene>
    <name evidence="13" type="ORF">HELGO_WM21243</name>
</gene>
<evidence type="ECO:0000256" key="11">
    <source>
        <dbReference type="SAM" id="MobiDB-lite"/>
    </source>
</evidence>
<evidence type="ECO:0000256" key="10">
    <source>
        <dbReference type="ARBA" id="ARBA00048304"/>
    </source>
</evidence>
<accession>A0A6S6U7F1</accession>
<proteinExistence type="predicted"/>